<evidence type="ECO:0000259" key="4">
    <source>
        <dbReference type="SMART" id="SM00345"/>
    </source>
</evidence>
<dbReference type="SMART" id="SM00345">
    <property type="entry name" value="HTH_GNTR"/>
    <property type="match status" value="1"/>
</dbReference>
<dbReference type="Pfam" id="PF13377">
    <property type="entry name" value="Peripla_BP_3"/>
    <property type="match status" value="1"/>
</dbReference>
<dbReference type="GO" id="GO:0003677">
    <property type="term" value="F:DNA binding"/>
    <property type="evidence" value="ECO:0007669"/>
    <property type="project" value="UniProtKB-KW"/>
</dbReference>
<feature type="domain" description="HTH gntR-type" evidence="4">
    <location>
        <begin position="9"/>
        <end position="67"/>
    </location>
</feature>
<dbReference type="EMBL" id="CP073100">
    <property type="protein sequence ID" value="QUE51016.1"/>
    <property type="molecule type" value="Genomic_DNA"/>
</dbReference>
<evidence type="ECO:0000313" key="5">
    <source>
        <dbReference type="EMBL" id="QUE51016.1"/>
    </source>
</evidence>
<evidence type="ECO:0000313" key="6">
    <source>
        <dbReference type="Proteomes" id="UP000676169"/>
    </source>
</evidence>
<dbReference type="SUPFAM" id="SSF53822">
    <property type="entry name" value="Periplasmic binding protein-like I"/>
    <property type="match status" value="1"/>
</dbReference>
<sequence length="359" mass="40639">MWRGKGEQVADVLRDLIAAGEWTGQLPGYRTLEQRLKVNRETIEKALRRLEEEGWVGPSAPGKRRTICHRSPSKRTGRQSSLLVIGPRPLHDCSPVNRTMLTRIFQEAESRGWRVVYHHFDFEFPRRAVSSMKRSVADHRPDRVLLQTPSEALEKWALSAPVSCFRLGGSGSAKGIQSLQGVGLSFSGMVCKAAAMLWERGHRRLMIPIVSGKQVMRERTIEASAASWARGVPLIELEAMFPDQGEWLPDVLRGFWPREFPRLLPTAVIVKESNEFLSLLSYCHRQRVRIPRDLSVVQLAGDPASLWLDPQPDRFEFPVEAMCQKVMRWLENAPAKEGSFDWLEPTYHRGGTVAGPGKD</sequence>
<proteinExistence type="predicted"/>
<dbReference type="InterPro" id="IPR000524">
    <property type="entry name" value="Tscrpt_reg_HTH_GntR"/>
</dbReference>
<name>A0A975IZ23_9BACT</name>
<dbReference type="Proteomes" id="UP000676169">
    <property type="component" value="Chromosome"/>
</dbReference>
<protein>
    <submittedName>
        <fullName evidence="5">Substrate-binding domain-containing protein</fullName>
    </submittedName>
</protein>
<dbReference type="Gene3D" id="3.40.50.2300">
    <property type="match status" value="2"/>
</dbReference>
<dbReference type="InterPro" id="IPR046335">
    <property type="entry name" value="LacI/GalR-like_sensor"/>
</dbReference>
<evidence type="ECO:0000256" key="3">
    <source>
        <dbReference type="ARBA" id="ARBA00023163"/>
    </source>
</evidence>
<dbReference type="Pfam" id="PF00392">
    <property type="entry name" value="GntR"/>
    <property type="match status" value="1"/>
</dbReference>
<reference evidence="5" key="1">
    <citation type="submission" date="2021-04" db="EMBL/GenBank/DDBJ databases">
        <title>Luteolibacter sp. 32A isolated from the skin of an Anderson's salamander (Ambystoma andersonii).</title>
        <authorList>
            <person name="Spergser J."/>
            <person name="Busse H.-J."/>
        </authorList>
    </citation>
    <scope>NUCLEOTIDE SEQUENCE</scope>
    <source>
        <strain evidence="5">32A</strain>
    </source>
</reference>
<keyword evidence="3" id="KW-0804">Transcription</keyword>
<dbReference type="RefSeq" id="WP_211631155.1">
    <property type="nucleotide sequence ID" value="NZ_CP073100.1"/>
</dbReference>
<dbReference type="GO" id="GO:0003700">
    <property type="term" value="F:DNA-binding transcription factor activity"/>
    <property type="evidence" value="ECO:0007669"/>
    <property type="project" value="InterPro"/>
</dbReference>
<evidence type="ECO:0000256" key="2">
    <source>
        <dbReference type="ARBA" id="ARBA00023125"/>
    </source>
</evidence>
<keyword evidence="1" id="KW-0805">Transcription regulation</keyword>
<dbReference type="InterPro" id="IPR028082">
    <property type="entry name" value="Peripla_BP_I"/>
</dbReference>
<dbReference type="InterPro" id="IPR036390">
    <property type="entry name" value="WH_DNA-bd_sf"/>
</dbReference>
<gene>
    <name evidence="5" type="ORF">KBB96_19440</name>
</gene>
<dbReference type="PRINTS" id="PR00035">
    <property type="entry name" value="HTHGNTR"/>
</dbReference>
<keyword evidence="2" id="KW-0238">DNA-binding</keyword>
<accession>A0A975IZ23</accession>
<dbReference type="Gene3D" id="1.10.10.10">
    <property type="entry name" value="Winged helix-like DNA-binding domain superfamily/Winged helix DNA-binding domain"/>
    <property type="match status" value="1"/>
</dbReference>
<organism evidence="5 6">
    <name type="scientific">Luteolibacter ambystomatis</name>
    <dbReference type="NCBI Taxonomy" id="2824561"/>
    <lineage>
        <taxon>Bacteria</taxon>
        <taxon>Pseudomonadati</taxon>
        <taxon>Verrucomicrobiota</taxon>
        <taxon>Verrucomicrobiia</taxon>
        <taxon>Verrucomicrobiales</taxon>
        <taxon>Verrucomicrobiaceae</taxon>
        <taxon>Luteolibacter</taxon>
    </lineage>
</organism>
<evidence type="ECO:0000256" key="1">
    <source>
        <dbReference type="ARBA" id="ARBA00023015"/>
    </source>
</evidence>
<dbReference type="KEGG" id="lamb:KBB96_19440"/>
<dbReference type="InterPro" id="IPR036388">
    <property type="entry name" value="WH-like_DNA-bd_sf"/>
</dbReference>
<keyword evidence="6" id="KW-1185">Reference proteome</keyword>
<dbReference type="SUPFAM" id="SSF46785">
    <property type="entry name" value="Winged helix' DNA-binding domain"/>
    <property type="match status" value="1"/>
</dbReference>
<dbReference type="AlphaFoldDB" id="A0A975IZ23"/>